<accession>A0A226F4H4</accession>
<reference evidence="3 4" key="1">
    <citation type="submission" date="2015-12" db="EMBL/GenBank/DDBJ databases">
        <title>The genome of Folsomia candida.</title>
        <authorList>
            <person name="Faddeeva A."/>
            <person name="Derks M.F."/>
            <person name="Anvar Y."/>
            <person name="Smit S."/>
            <person name="Van Straalen N."/>
            <person name="Roelofs D."/>
        </authorList>
    </citation>
    <scope>NUCLEOTIDE SEQUENCE [LARGE SCALE GENOMIC DNA]</scope>
    <source>
        <strain evidence="3 4">VU population</strain>
        <tissue evidence="3">Whole body</tissue>
    </source>
</reference>
<dbReference type="SUPFAM" id="SSF51735">
    <property type="entry name" value="NAD(P)-binding Rossmann-fold domains"/>
    <property type="match status" value="1"/>
</dbReference>
<protein>
    <submittedName>
        <fullName evidence="3">Epimerase family protein YfcH</fullName>
    </submittedName>
</protein>
<dbReference type="InterPro" id="IPR001509">
    <property type="entry name" value="Epimerase_deHydtase"/>
</dbReference>
<name>A0A226F4H4_FOLCA</name>
<dbReference type="InterPro" id="IPR036291">
    <property type="entry name" value="NAD(P)-bd_dom_sf"/>
</dbReference>
<dbReference type="NCBIfam" id="TIGR01777">
    <property type="entry name" value="yfcH"/>
    <property type="match status" value="1"/>
</dbReference>
<evidence type="ECO:0000313" key="3">
    <source>
        <dbReference type="EMBL" id="OXA64081.1"/>
    </source>
</evidence>
<dbReference type="Pfam" id="PF01370">
    <property type="entry name" value="Epimerase"/>
    <property type="match status" value="1"/>
</dbReference>
<evidence type="ECO:0000313" key="4">
    <source>
        <dbReference type="Proteomes" id="UP000198287"/>
    </source>
</evidence>
<keyword evidence="4" id="KW-1185">Reference proteome</keyword>
<dbReference type="Pfam" id="PF08338">
    <property type="entry name" value="DUF1731"/>
    <property type="match status" value="1"/>
</dbReference>
<evidence type="ECO:0000259" key="1">
    <source>
        <dbReference type="Pfam" id="PF01370"/>
    </source>
</evidence>
<dbReference type="Proteomes" id="UP000198287">
    <property type="component" value="Unassembled WGS sequence"/>
</dbReference>
<dbReference type="InterPro" id="IPR013549">
    <property type="entry name" value="DUF1731"/>
</dbReference>
<gene>
    <name evidence="3" type="ORF">Fcan01_03425</name>
</gene>
<dbReference type="STRING" id="158441.A0A226F4H4"/>
<comment type="caution">
    <text evidence="3">The sequence shown here is derived from an EMBL/GenBank/DDBJ whole genome shotgun (WGS) entry which is preliminary data.</text>
</comment>
<dbReference type="OMA" id="YLPWIHI"/>
<feature type="domain" description="NAD-dependent epimerase/dehydratase" evidence="1">
    <location>
        <begin position="7"/>
        <end position="218"/>
    </location>
</feature>
<evidence type="ECO:0000259" key="2">
    <source>
        <dbReference type="Pfam" id="PF08338"/>
    </source>
</evidence>
<feature type="domain" description="DUF1731" evidence="2">
    <location>
        <begin position="252"/>
        <end position="298"/>
    </location>
</feature>
<organism evidence="3 4">
    <name type="scientific">Folsomia candida</name>
    <name type="common">Springtail</name>
    <dbReference type="NCBI Taxonomy" id="158441"/>
    <lineage>
        <taxon>Eukaryota</taxon>
        <taxon>Metazoa</taxon>
        <taxon>Ecdysozoa</taxon>
        <taxon>Arthropoda</taxon>
        <taxon>Hexapoda</taxon>
        <taxon>Collembola</taxon>
        <taxon>Entomobryomorpha</taxon>
        <taxon>Isotomoidea</taxon>
        <taxon>Isotomidae</taxon>
        <taxon>Proisotominae</taxon>
        <taxon>Folsomia</taxon>
    </lineage>
</organism>
<dbReference type="PANTHER" id="PTHR11092">
    <property type="entry name" value="SUGAR NUCLEOTIDE EPIMERASE RELATED"/>
    <property type="match status" value="1"/>
</dbReference>
<proteinExistence type="predicted"/>
<dbReference type="PANTHER" id="PTHR11092:SF0">
    <property type="entry name" value="EPIMERASE FAMILY PROTEIN SDR39U1"/>
    <property type="match status" value="1"/>
</dbReference>
<dbReference type="AlphaFoldDB" id="A0A226F4H4"/>
<sequence>MTNLKTVLIGGGTGFIGTALTNSLKHKGYVVKIISRKPGPINMTWTELEKTGIPSNTAAVVSMAGQNIFDMTRRWTPGFKQNVWSSRVNTTQGLANAIKKAAEKPTVFISLSGVGYYKPCDKTEYSEDSPGGNFDFLSELAANWENASKLDTPDCQNVRRVVIRSGVVVGRNGGVVQQMYWPFYFGVGGPVASGQQYFPWIHISDIVGLIVFAIENKNVDGIMNGVAPQVISNKDFASALGRAMWRPAILPLPAFVLNAAFSEERAKIMTEGQKVIPKRTEELGYKFKYRDIDSACRECIRVT</sequence>
<dbReference type="Gene3D" id="3.40.50.720">
    <property type="entry name" value="NAD(P)-binding Rossmann-like Domain"/>
    <property type="match status" value="1"/>
</dbReference>
<dbReference type="OrthoDB" id="276721at2759"/>
<dbReference type="EMBL" id="LNIX01000001">
    <property type="protein sequence ID" value="OXA64081.1"/>
    <property type="molecule type" value="Genomic_DNA"/>
</dbReference>
<dbReference type="InterPro" id="IPR010099">
    <property type="entry name" value="SDR39U1"/>
</dbReference>